<dbReference type="InterPro" id="IPR007421">
    <property type="entry name" value="Schlafen_AlbA_2_dom"/>
</dbReference>
<dbReference type="Proteomes" id="UP000008917">
    <property type="component" value="Chromosome"/>
</dbReference>
<reference evidence="2 3" key="2">
    <citation type="journal article" date="2013" name="Genome Announc.">
        <title>Genome of the Root-Associated Plant Growth-Promoting Bacterium Variovorax paradoxus Strain EPS.</title>
        <authorList>
            <person name="Han J.I."/>
            <person name="Spain J.C."/>
            <person name="Leadbetter J.R."/>
            <person name="Ovchinnikova G."/>
            <person name="Goodwin L.A."/>
            <person name="Han C.S."/>
            <person name="Woyke T."/>
            <person name="Davenport K.W."/>
            <person name="Orwin P.M."/>
        </authorList>
    </citation>
    <scope>NUCLEOTIDE SEQUENCE [LARGE SCALE GENOMIC DNA]</scope>
    <source>
        <strain evidence="2 3">EPS</strain>
    </source>
</reference>
<name>E6V3S5_VARPE</name>
<dbReference type="OrthoDB" id="8990343at2"/>
<evidence type="ECO:0000313" key="2">
    <source>
        <dbReference type="EMBL" id="ADU36949.1"/>
    </source>
</evidence>
<dbReference type="KEGG" id="vpe:Varpa_2751"/>
<dbReference type="HOGENOM" id="CLU_908946_0_0_4"/>
<evidence type="ECO:0000313" key="3">
    <source>
        <dbReference type="Proteomes" id="UP000008917"/>
    </source>
</evidence>
<sequence>MDLKAWFDSLTHSKILKMGGNPESQVLDCKRIGDEGDMKKNLAVVLSGFANGQGGVCLWGVTAKKNSQGIDCIDAFPGVDDARRVASRFDELTPQAVSPGTAGVVHRAIVPRSESRGFVATFVPASDGGPHMARFGEDRYYQRIGLSFSRMEPFQIADMFGRRARPSLKVSLKQWNPFEYRVQIENVGRGPARGLFIQVTAPAPFHRNLMGIDGNRNEVIPYAGNHSAGTWLHAGDAGMLLHPTMSVMIGGVWLAYDVSQYIAARSIPAILEVGYKVGALDVAPQEGTLRADLRPHLPSGYICVLS</sequence>
<gene>
    <name evidence="2" type="ordered locus">Varpa_2751</name>
</gene>
<dbReference type="STRING" id="595537.Varpa_2751"/>
<evidence type="ECO:0000259" key="1">
    <source>
        <dbReference type="Pfam" id="PF04326"/>
    </source>
</evidence>
<dbReference type="RefSeq" id="WP_013541178.1">
    <property type="nucleotide sequence ID" value="NC_014931.1"/>
</dbReference>
<dbReference type="AlphaFoldDB" id="E6V3S5"/>
<dbReference type="eggNOG" id="COG2865">
    <property type="taxonomic scope" value="Bacteria"/>
</dbReference>
<feature type="domain" description="Schlafen AlbA-2" evidence="1">
    <location>
        <begin position="23"/>
        <end position="146"/>
    </location>
</feature>
<organism evidence="2 3">
    <name type="scientific">Variovorax paradoxus (strain EPS)</name>
    <dbReference type="NCBI Taxonomy" id="595537"/>
    <lineage>
        <taxon>Bacteria</taxon>
        <taxon>Pseudomonadati</taxon>
        <taxon>Pseudomonadota</taxon>
        <taxon>Betaproteobacteria</taxon>
        <taxon>Burkholderiales</taxon>
        <taxon>Comamonadaceae</taxon>
        <taxon>Variovorax</taxon>
    </lineage>
</organism>
<dbReference type="Gene3D" id="3.30.950.30">
    <property type="entry name" value="Schlafen, AAA domain"/>
    <property type="match status" value="1"/>
</dbReference>
<dbReference type="Pfam" id="PF04326">
    <property type="entry name" value="SLFN_AlbA_2"/>
    <property type="match status" value="1"/>
</dbReference>
<dbReference type="InterPro" id="IPR038461">
    <property type="entry name" value="Schlafen_AlbA_2_dom_sf"/>
</dbReference>
<dbReference type="EMBL" id="CP002417">
    <property type="protein sequence ID" value="ADU36949.1"/>
    <property type="molecule type" value="Genomic_DNA"/>
</dbReference>
<reference evidence="3" key="1">
    <citation type="submission" date="2010-12" db="EMBL/GenBank/DDBJ databases">
        <title>Complete sequence of Variovorax paradoxus EPS.</title>
        <authorList>
            <consortium name="US DOE Joint Genome Institute"/>
            <person name="Lucas S."/>
            <person name="Copeland A."/>
            <person name="Lapidus A."/>
            <person name="Cheng J.-F."/>
            <person name="Goodwin L."/>
            <person name="Pitluck S."/>
            <person name="Teshima H."/>
            <person name="Detter J.C."/>
            <person name="Han C."/>
            <person name="Tapia R."/>
            <person name="Land M."/>
            <person name="Hauser L."/>
            <person name="Kyrpides N."/>
            <person name="Ivanova N."/>
            <person name="Ovchinnikova G."/>
            <person name="Orwin P."/>
            <person name="Han J.-I.G."/>
            <person name="Woyke T."/>
        </authorList>
    </citation>
    <scope>NUCLEOTIDE SEQUENCE [LARGE SCALE GENOMIC DNA]</scope>
    <source>
        <strain evidence="3">EPS</strain>
    </source>
</reference>
<protein>
    <recommendedName>
        <fullName evidence="1">Schlafen AlbA-2 domain-containing protein</fullName>
    </recommendedName>
</protein>
<proteinExistence type="predicted"/>
<accession>E6V3S5</accession>